<organism evidence="1 3">
    <name type="scientific">Bacteroides ovatus</name>
    <dbReference type="NCBI Taxonomy" id="28116"/>
    <lineage>
        <taxon>Bacteria</taxon>
        <taxon>Pseudomonadati</taxon>
        <taxon>Bacteroidota</taxon>
        <taxon>Bacteroidia</taxon>
        <taxon>Bacteroidales</taxon>
        <taxon>Bacteroidaceae</taxon>
        <taxon>Bacteroides</taxon>
    </lineage>
</organism>
<dbReference type="RefSeq" id="WP_368086595.1">
    <property type="nucleotide sequence ID" value="NZ_FMYE01000028.1"/>
</dbReference>
<gene>
    <name evidence="1" type="ORF">SAMN05192581_102854</name>
    <name evidence="2" type="ORF">SAMN05192581_10849</name>
</gene>
<evidence type="ECO:0000313" key="3">
    <source>
        <dbReference type="Proteomes" id="UP000183670"/>
    </source>
</evidence>
<dbReference type="EMBL" id="FMYE01000028">
    <property type="protein sequence ID" value="SDB77838.1"/>
    <property type="molecule type" value="Genomic_DNA"/>
</dbReference>
<dbReference type="InterPro" id="IPR051698">
    <property type="entry name" value="Transposase_11-like"/>
</dbReference>
<protein>
    <recommendedName>
        <fullName evidence="4">ISAs1 family transposase</fullName>
    </recommendedName>
</protein>
<feature type="non-terminal residue" evidence="1">
    <location>
        <position position="1"/>
    </location>
</feature>
<dbReference type="PANTHER" id="PTHR30298:SF0">
    <property type="entry name" value="PROTEIN YBFL-RELATED"/>
    <property type="match status" value="1"/>
</dbReference>
<proteinExistence type="predicted"/>
<sequence>SIENNLHWQLDVTFREDYSKKVKNAARNFSAATKMALTILKKDKTTKGSMNLKRLKAGWDEKYLSKLLQDNDF</sequence>
<evidence type="ECO:0000313" key="2">
    <source>
        <dbReference type="EMBL" id="SDB79517.1"/>
    </source>
</evidence>
<dbReference type="PANTHER" id="PTHR30298">
    <property type="entry name" value="H REPEAT-ASSOCIATED PREDICTED TRANSPOSASE"/>
    <property type="match status" value="1"/>
</dbReference>
<reference evidence="1 3" key="1">
    <citation type="submission" date="2016-10" db="EMBL/GenBank/DDBJ databases">
        <authorList>
            <person name="de Groot N.N."/>
        </authorList>
    </citation>
    <scope>NUCLEOTIDE SEQUENCE [LARGE SCALE GENOMIC DNA]</scope>
    <source>
        <strain evidence="1 3">NLAE-zl-C500</strain>
    </source>
</reference>
<accession>A0A1G6G766</accession>
<evidence type="ECO:0008006" key="4">
    <source>
        <dbReference type="Google" id="ProtNLM"/>
    </source>
</evidence>
<name>A0A1G6G766_BACOV</name>
<dbReference type="AlphaFoldDB" id="A0A1G6G766"/>
<dbReference type="EMBL" id="FMYE01000084">
    <property type="protein sequence ID" value="SDB79517.1"/>
    <property type="molecule type" value="Genomic_DNA"/>
</dbReference>
<dbReference type="Proteomes" id="UP000183670">
    <property type="component" value="Unassembled WGS sequence"/>
</dbReference>
<evidence type="ECO:0000313" key="1">
    <source>
        <dbReference type="EMBL" id="SDB77838.1"/>
    </source>
</evidence>